<evidence type="ECO:0000313" key="2">
    <source>
        <dbReference type="EMBL" id="ORA04215.1"/>
    </source>
</evidence>
<keyword evidence="3" id="KW-1185">Reference proteome</keyword>
<evidence type="ECO:0000313" key="3">
    <source>
        <dbReference type="Proteomes" id="UP000192366"/>
    </source>
</evidence>
<keyword evidence="1" id="KW-1133">Transmembrane helix</keyword>
<keyword evidence="1" id="KW-0812">Transmembrane</keyword>
<name>A0A1W9YVY7_MYCBA</name>
<evidence type="ECO:0000256" key="1">
    <source>
        <dbReference type="SAM" id="Phobius"/>
    </source>
</evidence>
<proteinExistence type="predicted"/>
<sequence length="203" mass="21512">MRLRYLPYATRPGRLLAQIVSDLVVIGWTTIWVMVGSAVYAAVATIAEVGRQVRDGADGVSGSLNSAGDSVDDVPLIGNGLSGPLRAASDAAAEIAGAGQNLDSTATWLSWVLALAVAATPILAVAMPWLYLRIRFFRRKLTVLTLASTHAGQELLAMRALANRPLAKLTAVDPDPIGAWRRDDRPAIRGLALLELHAAGVRL</sequence>
<dbReference type="EMBL" id="MVHJ01000011">
    <property type="protein sequence ID" value="ORA04215.1"/>
    <property type="molecule type" value="Genomic_DNA"/>
</dbReference>
<protein>
    <recommendedName>
        <fullName evidence="4">Transmembrane protein</fullName>
    </recommendedName>
</protein>
<dbReference type="RefSeq" id="WP_083059429.1">
    <property type="nucleotide sequence ID" value="NZ_JACKVM010000005.1"/>
</dbReference>
<feature type="transmembrane region" description="Helical" evidence="1">
    <location>
        <begin position="108"/>
        <end position="132"/>
    </location>
</feature>
<dbReference type="STRING" id="564198.BST17_15145"/>
<comment type="caution">
    <text evidence="2">The sequence shown here is derived from an EMBL/GenBank/DDBJ whole genome shotgun (WGS) entry which is preliminary data.</text>
</comment>
<reference evidence="2 3" key="1">
    <citation type="submission" date="2017-02" db="EMBL/GenBank/DDBJ databases">
        <title>The new phylogeny of genus Mycobacterium.</title>
        <authorList>
            <person name="Tortoli E."/>
            <person name="Trovato A."/>
            <person name="Cirillo D.M."/>
        </authorList>
    </citation>
    <scope>NUCLEOTIDE SEQUENCE [LARGE SCALE GENOMIC DNA]</scope>
    <source>
        <strain evidence="2 3">DSM 45578</strain>
    </source>
</reference>
<dbReference type="Proteomes" id="UP000192366">
    <property type="component" value="Unassembled WGS sequence"/>
</dbReference>
<gene>
    <name evidence="2" type="ORF">BST17_15145</name>
</gene>
<dbReference type="OrthoDB" id="5198533at2"/>
<accession>A0A1W9YVY7</accession>
<keyword evidence="1" id="KW-0472">Membrane</keyword>
<evidence type="ECO:0008006" key="4">
    <source>
        <dbReference type="Google" id="ProtNLM"/>
    </source>
</evidence>
<dbReference type="AlphaFoldDB" id="A0A1W9YVY7"/>
<feature type="transmembrane region" description="Helical" evidence="1">
    <location>
        <begin position="20"/>
        <end position="43"/>
    </location>
</feature>
<organism evidence="2 3">
    <name type="scientific">Mycolicibacterium bacteremicum</name>
    <name type="common">Mycobacterium bacteremicum</name>
    <dbReference type="NCBI Taxonomy" id="564198"/>
    <lineage>
        <taxon>Bacteria</taxon>
        <taxon>Bacillati</taxon>
        <taxon>Actinomycetota</taxon>
        <taxon>Actinomycetes</taxon>
        <taxon>Mycobacteriales</taxon>
        <taxon>Mycobacteriaceae</taxon>
        <taxon>Mycolicibacterium</taxon>
    </lineage>
</organism>